<accession>A0AAN7TGZ8</accession>
<dbReference type="Proteomes" id="UP001310890">
    <property type="component" value="Unassembled WGS sequence"/>
</dbReference>
<evidence type="ECO:0000313" key="2">
    <source>
        <dbReference type="EMBL" id="KAK5116484.1"/>
    </source>
</evidence>
<feature type="compositionally biased region" description="Polar residues" evidence="1">
    <location>
        <begin position="464"/>
        <end position="489"/>
    </location>
</feature>
<dbReference type="PANTHER" id="PTHR40625:SF1">
    <property type="entry name" value="AMP-ACTIVATED PROTEIN KINASE GLYCOGEN-BINDING DOMAIN-CONTAINING PROTEIN"/>
    <property type="match status" value="1"/>
</dbReference>
<dbReference type="EMBL" id="JAVRRL010000008">
    <property type="protein sequence ID" value="KAK5116484.1"/>
    <property type="molecule type" value="Genomic_DNA"/>
</dbReference>
<organism evidence="2 3">
    <name type="scientific">Meristemomyces frigidus</name>
    <dbReference type="NCBI Taxonomy" id="1508187"/>
    <lineage>
        <taxon>Eukaryota</taxon>
        <taxon>Fungi</taxon>
        <taxon>Dikarya</taxon>
        <taxon>Ascomycota</taxon>
        <taxon>Pezizomycotina</taxon>
        <taxon>Dothideomycetes</taxon>
        <taxon>Dothideomycetidae</taxon>
        <taxon>Mycosphaerellales</taxon>
        <taxon>Teratosphaeriaceae</taxon>
        <taxon>Meristemomyces</taxon>
    </lineage>
</organism>
<feature type="compositionally biased region" description="Low complexity" evidence="1">
    <location>
        <begin position="190"/>
        <end position="209"/>
    </location>
</feature>
<name>A0AAN7TGZ8_9PEZI</name>
<gene>
    <name evidence="2" type="ORF">LTR62_008033</name>
</gene>
<protein>
    <submittedName>
        <fullName evidence="2">Uncharacterized protein</fullName>
    </submittedName>
</protein>
<feature type="region of interest" description="Disordered" evidence="1">
    <location>
        <begin position="287"/>
        <end position="315"/>
    </location>
</feature>
<feature type="region of interest" description="Disordered" evidence="1">
    <location>
        <begin position="461"/>
        <end position="502"/>
    </location>
</feature>
<reference evidence="2" key="1">
    <citation type="submission" date="2023-08" db="EMBL/GenBank/DDBJ databases">
        <title>Black Yeasts Isolated from many extreme environments.</title>
        <authorList>
            <person name="Coleine C."/>
            <person name="Stajich J.E."/>
            <person name="Selbmann L."/>
        </authorList>
    </citation>
    <scope>NUCLEOTIDE SEQUENCE</scope>
    <source>
        <strain evidence="2">CCFEE 5401</strain>
    </source>
</reference>
<dbReference type="AlphaFoldDB" id="A0AAN7TGZ8"/>
<sequence>MDPETLLTFIFRVPHHVRTVELLGSWDNFTHSYRMHHDRRRGTGFWTGCFKFENIIFDGDQTTSMARSRSGGLKQGGVYWYYYRLDDEVEAYDDSVPASCTAQCPLMPGQWMNVVHVPREVTRPVSRRRSAPLCQDIEGTLAAIKNIPRHTLEPADKYAMAIPPGVERGHMRSLSDMVFGTGTNRAVTASSSFSISRPVSRRPGSSRGYRPAEEDGTRKASTHFDALPAAEGSCHRSVLDVYSADLPVVVHHHPHPLASSPVHQDVRTEPHRGVTHFDFGFRGQHGPELGEEHARSVPRSGYSQRHDSASTYSSQLYSAAKLPSSVHGEDMGHEPLRNTYPDQKQGVNLYDRDHHANYTYSASPSYTYTAQHEQLDLVIPSPEEVWSPTFSADTMSSTGGANTPFRLSHSYNHTLTIYGAVDSHDDSASNALDGVTERLRNLNTHHDDLRITSKAAPDSFPLAASQQQNPPHQPRQLGSSTFPPFTNLENAHDSRKTARPPFAVTRTTSDDIFNELGYLGGCII</sequence>
<feature type="region of interest" description="Disordered" evidence="1">
    <location>
        <begin position="190"/>
        <end position="219"/>
    </location>
</feature>
<evidence type="ECO:0000313" key="3">
    <source>
        <dbReference type="Proteomes" id="UP001310890"/>
    </source>
</evidence>
<comment type="caution">
    <text evidence="2">The sequence shown here is derived from an EMBL/GenBank/DDBJ whole genome shotgun (WGS) entry which is preliminary data.</text>
</comment>
<evidence type="ECO:0000256" key="1">
    <source>
        <dbReference type="SAM" id="MobiDB-lite"/>
    </source>
</evidence>
<proteinExistence type="predicted"/>
<dbReference type="PANTHER" id="PTHR40625">
    <property type="entry name" value="GTP-BINDING PROTEIN ESDC-RELATED"/>
    <property type="match status" value="1"/>
</dbReference>